<dbReference type="Gene3D" id="3.30.360.10">
    <property type="entry name" value="Dihydrodipicolinate Reductase, domain 2"/>
    <property type="match status" value="1"/>
</dbReference>
<gene>
    <name evidence="3" type="ORF">C469_13315</name>
</gene>
<dbReference type="SUPFAM" id="SSF51735">
    <property type="entry name" value="NAD(P)-binding Rossmann-fold domains"/>
    <property type="match status" value="1"/>
</dbReference>
<dbReference type="RefSeq" id="WP_008007355.1">
    <property type="nucleotide sequence ID" value="NZ_AOJG01000037.1"/>
</dbReference>
<evidence type="ECO:0000259" key="1">
    <source>
        <dbReference type="Pfam" id="PF01408"/>
    </source>
</evidence>
<dbReference type="InterPro" id="IPR036291">
    <property type="entry name" value="NAD(P)-bd_dom_sf"/>
</dbReference>
<comment type="caution">
    <text evidence="3">The sequence shown here is derived from an EMBL/GenBank/DDBJ whole genome shotgun (WGS) entry which is preliminary data.</text>
</comment>
<dbReference type="STRING" id="1227482.C469_13315"/>
<reference evidence="3 4" key="1">
    <citation type="journal article" date="2014" name="PLoS Genet.">
        <title>Phylogenetically driven sequencing of extremely halophilic archaea reveals strategies for static and dynamic osmo-response.</title>
        <authorList>
            <person name="Becker E.A."/>
            <person name="Seitzer P.M."/>
            <person name="Tritt A."/>
            <person name="Larsen D."/>
            <person name="Krusor M."/>
            <person name="Yao A.I."/>
            <person name="Wu D."/>
            <person name="Madern D."/>
            <person name="Eisen J.A."/>
            <person name="Darling A.E."/>
            <person name="Facciotti M.T."/>
        </authorList>
    </citation>
    <scope>NUCLEOTIDE SEQUENCE [LARGE SCALE GENOMIC DNA]</scope>
    <source>
        <strain evidence="3 4">DSM 21995</strain>
    </source>
</reference>
<sequence>MSAADYLETVRDRDWERLESGTLRIAMISLGWWTREQAIPAVADSEFCETTVLVSRSREKASAAAEEIPTVEAALTYEEFTDGEATDEYDAAYVCTPNALHLPYAEAAAEHGKAVLCEKPVESTRERAERLVEATEDVPLMVAYRMQTDPQVRRMRELVAEDAIGEPVGVHGSMSQQMLETVSGDPDQWRLDPDLVGYGASVMDLGIYPLNTARFVLDADPVSVTAQMRSVDEAFRDVPDQHAAFTIRFDDGTQAACTAGQHAAYTGHFRVVGTDGELVLEPSFLGQPEGTLTLRSDGRRFEIDDGRRDVMRDEMTEEFDYFADRVLREAAIGPDGDHALVDMRALEAIYEAAETGTAVSV</sequence>
<dbReference type="SUPFAM" id="SSF55347">
    <property type="entry name" value="Glyceraldehyde-3-phosphate dehydrogenase-like, C-terminal domain"/>
    <property type="match status" value="1"/>
</dbReference>
<feature type="domain" description="Gfo/Idh/MocA-like oxidoreductase N-terminal" evidence="1">
    <location>
        <begin position="23"/>
        <end position="141"/>
    </location>
</feature>
<name>M0NKC3_9EURY</name>
<dbReference type="InterPro" id="IPR049838">
    <property type="entry name" value="XacA-like"/>
</dbReference>
<dbReference type="PANTHER" id="PTHR43377">
    <property type="entry name" value="BILIVERDIN REDUCTASE A"/>
    <property type="match status" value="1"/>
</dbReference>
<dbReference type="InterPro" id="IPR000683">
    <property type="entry name" value="Gfo/Idh/MocA-like_OxRdtase_N"/>
</dbReference>
<proteinExistence type="predicted"/>
<accession>M0NKC3</accession>
<evidence type="ECO:0000313" key="4">
    <source>
        <dbReference type="Proteomes" id="UP000011650"/>
    </source>
</evidence>
<dbReference type="InterPro" id="IPR055170">
    <property type="entry name" value="GFO_IDH_MocA-like_dom"/>
</dbReference>
<dbReference type="EMBL" id="AOJG01000037">
    <property type="protein sequence ID" value="EMA58422.1"/>
    <property type="molecule type" value="Genomic_DNA"/>
</dbReference>
<dbReference type="Proteomes" id="UP000011650">
    <property type="component" value="Unassembled WGS sequence"/>
</dbReference>
<evidence type="ECO:0000313" key="3">
    <source>
        <dbReference type="EMBL" id="EMA58422.1"/>
    </source>
</evidence>
<dbReference type="Pfam" id="PF22725">
    <property type="entry name" value="GFO_IDH_MocA_C3"/>
    <property type="match status" value="1"/>
</dbReference>
<dbReference type="PATRIC" id="fig|1227482.3.peg.2692"/>
<dbReference type="Gene3D" id="3.40.50.720">
    <property type="entry name" value="NAD(P)-binding Rossmann-like Domain"/>
    <property type="match status" value="1"/>
</dbReference>
<dbReference type="PANTHER" id="PTHR43377:SF1">
    <property type="entry name" value="BILIVERDIN REDUCTASE A"/>
    <property type="match status" value="1"/>
</dbReference>
<dbReference type="OrthoDB" id="195534at2157"/>
<keyword evidence="4" id="KW-1185">Reference proteome</keyword>
<evidence type="ECO:0000259" key="2">
    <source>
        <dbReference type="Pfam" id="PF22725"/>
    </source>
</evidence>
<feature type="domain" description="GFO/IDH/MocA-like oxidoreductase" evidence="2">
    <location>
        <begin position="152"/>
        <end position="278"/>
    </location>
</feature>
<dbReference type="NCBIfam" id="NF041392">
    <property type="entry name" value="XylDh_Gfo6_Halo"/>
    <property type="match status" value="1"/>
</dbReference>
<organism evidence="3 4">
    <name type="scientific">Halorubrum lipolyticum DSM 21995</name>
    <dbReference type="NCBI Taxonomy" id="1227482"/>
    <lineage>
        <taxon>Archaea</taxon>
        <taxon>Methanobacteriati</taxon>
        <taxon>Methanobacteriota</taxon>
        <taxon>Stenosarchaea group</taxon>
        <taxon>Halobacteria</taxon>
        <taxon>Halobacteriales</taxon>
        <taxon>Haloferacaceae</taxon>
        <taxon>Halorubrum</taxon>
    </lineage>
</organism>
<dbReference type="AlphaFoldDB" id="M0NKC3"/>
<dbReference type="InterPro" id="IPR051450">
    <property type="entry name" value="Gfo/Idh/MocA_Oxidoreductases"/>
</dbReference>
<dbReference type="Pfam" id="PF01408">
    <property type="entry name" value="GFO_IDH_MocA"/>
    <property type="match status" value="1"/>
</dbReference>
<protein>
    <submittedName>
        <fullName evidence="3">Oxidoreductase domain protein</fullName>
    </submittedName>
</protein>
<dbReference type="GO" id="GO:0000166">
    <property type="term" value="F:nucleotide binding"/>
    <property type="evidence" value="ECO:0007669"/>
    <property type="project" value="InterPro"/>
</dbReference>